<dbReference type="SUPFAM" id="SSF47616">
    <property type="entry name" value="GST C-terminal domain-like"/>
    <property type="match status" value="1"/>
</dbReference>
<evidence type="ECO:0000256" key="3">
    <source>
        <dbReference type="ARBA" id="ARBA00038317"/>
    </source>
</evidence>
<dbReference type="SUPFAM" id="SSF52833">
    <property type="entry name" value="Thioredoxin-like"/>
    <property type="match status" value="1"/>
</dbReference>
<dbReference type="PROSITE" id="PS50405">
    <property type="entry name" value="GST_CTER"/>
    <property type="match status" value="1"/>
</dbReference>
<dbReference type="InterPro" id="IPR010987">
    <property type="entry name" value="Glutathione-S-Trfase_C-like"/>
</dbReference>
<dbReference type="PANTHER" id="PTHR11571">
    <property type="entry name" value="GLUTATHIONE S-TRANSFERASE"/>
    <property type="match status" value="1"/>
</dbReference>
<protein>
    <recommendedName>
        <fullName evidence="1">glutathione transferase</fullName>
        <ecNumber evidence="1">2.5.1.18</ecNumber>
    </recommendedName>
    <alternativeName>
        <fullName evidence="5">GST class-sigma</fullName>
    </alternativeName>
</protein>
<proteinExistence type="inferred from homology"/>
<dbReference type="InterPro" id="IPR036249">
    <property type="entry name" value="Thioredoxin-like_sf"/>
</dbReference>
<dbReference type="SFLD" id="SFLDS00019">
    <property type="entry name" value="Glutathione_Transferase_(cytos"/>
    <property type="match status" value="1"/>
</dbReference>
<dbReference type="Proteomes" id="UP001432322">
    <property type="component" value="Unassembled WGS sequence"/>
</dbReference>
<dbReference type="InterPro" id="IPR004045">
    <property type="entry name" value="Glutathione_S-Trfase_N"/>
</dbReference>
<dbReference type="Pfam" id="PF02798">
    <property type="entry name" value="GST_N"/>
    <property type="match status" value="1"/>
</dbReference>
<feature type="domain" description="GST N-terminal" evidence="6">
    <location>
        <begin position="1"/>
        <end position="52"/>
    </location>
</feature>
<evidence type="ECO:0000256" key="1">
    <source>
        <dbReference type="ARBA" id="ARBA00012452"/>
    </source>
</evidence>
<gene>
    <name evidence="8" type="ORF">PFISCL1PPCAC_27749</name>
</gene>
<feature type="non-terminal residue" evidence="8">
    <location>
        <position position="174"/>
    </location>
</feature>
<evidence type="ECO:0000313" key="9">
    <source>
        <dbReference type="Proteomes" id="UP001432322"/>
    </source>
</evidence>
<dbReference type="Gene3D" id="1.20.1050.10">
    <property type="match status" value="1"/>
</dbReference>
<evidence type="ECO:0000313" key="8">
    <source>
        <dbReference type="EMBL" id="GMT36452.1"/>
    </source>
</evidence>
<dbReference type="PANTHER" id="PTHR11571:SF224">
    <property type="entry name" value="HEMATOPOIETIC PROSTAGLANDIN D SYNTHASE"/>
    <property type="match status" value="1"/>
</dbReference>
<dbReference type="InterPro" id="IPR036282">
    <property type="entry name" value="Glutathione-S-Trfase_C_sf"/>
</dbReference>
<dbReference type="PROSITE" id="PS50404">
    <property type="entry name" value="GST_NTER"/>
    <property type="match status" value="1"/>
</dbReference>
<name>A0AAV5WZI9_9BILA</name>
<dbReference type="Pfam" id="PF14497">
    <property type="entry name" value="GST_C_3"/>
    <property type="match status" value="1"/>
</dbReference>
<dbReference type="GO" id="GO:0004364">
    <property type="term" value="F:glutathione transferase activity"/>
    <property type="evidence" value="ECO:0007669"/>
    <property type="project" value="UniProtKB-EC"/>
</dbReference>
<sequence length="174" mass="19884">PFQDVRITEEEWKTLKNSTPFGHVPVLEVNGQPLPQSFAIFRYLASMFGMAGKTPFEAALVDALADQYKDYFAEIYPDLKPLFHNISQNNDTISTKEPARDKFFPILERTAKNNGSNGHFVGSSLTWVDLLIADHVWTLNKYFPDFLSSYPTVLDTVKKINATPRLKEWIANRK</sequence>
<keyword evidence="9" id="KW-1185">Reference proteome</keyword>
<keyword evidence="2" id="KW-0808">Transferase</keyword>
<comment type="caution">
    <text evidence="8">The sequence shown here is derived from an EMBL/GenBank/DDBJ whole genome shotgun (WGS) entry which is preliminary data.</text>
</comment>
<dbReference type="GO" id="GO:0006749">
    <property type="term" value="P:glutathione metabolic process"/>
    <property type="evidence" value="ECO:0007669"/>
    <property type="project" value="TreeGrafter"/>
</dbReference>
<dbReference type="EMBL" id="BTSY01000007">
    <property type="protein sequence ID" value="GMT36452.1"/>
    <property type="molecule type" value="Genomic_DNA"/>
</dbReference>
<dbReference type="EC" id="2.5.1.18" evidence="1"/>
<evidence type="ECO:0000259" key="6">
    <source>
        <dbReference type="PROSITE" id="PS50404"/>
    </source>
</evidence>
<dbReference type="AlphaFoldDB" id="A0AAV5WZI9"/>
<dbReference type="FunFam" id="1.20.1050.10:FF:000031">
    <property type="entry name" value="Glutathione S-Transferase"/>
    <property type="match status" value="1"/>
</dbReference>
<dbReference type="InterPro" id="IPR040079">
    <property type="entry name" value="Glutathione_S-Trfase"/>
</dbReference>
<accession>A0AAV5WZI9</accession>
<evidence type="ECO:0000256" key="2">
    <source>
        <dbReference type="ARBA" id="ARBA00022679"/>
    </source>
</evidence>
<evidence type="ECO:0000256" key="5">
    <source>
        <dbReference type="ARBA" id="ARBA00078118"/>
    </source>
</evidence>
<evidence type="ECO:0000259" key="7">
    <source>
        <dbReference type="PROSITE" id="PS50405"/>
    </source>
</evidence>
<organism evidence="8 9">
    <name type="scientific">Pristionchus fissidentatus</name>
    <dbReference type="NCBI Taxonomy" id="1538716"/>
    <lineage>
        <taxon>Eukaryota</taxon>
        <taxon>Metazoa</taxon>
        <taxon>Ecdysozoa</taxon>
        <taxon>Nematoda</taxon>
        <taxon>Chromadorea</taxon>
        <taxon>Rhabditida</taxon>
        <taxon>Rhabditina</taxon>
        <taxon>Diplogasteromorpha</taxon>
        <taxon>Diplogasteroidea</taxon>
        <taxon>Neodiplogasteridae</taxon>
        <taxon>Pristionchus</taxon>
    </lineage>
</organism>
<feature type="non-terminal residue" evidence="8">
    <location>
        <position position="1"/>
    </location>
</feature>
<dbReference type="GO" id="GO:0005737">
    <property type="term" value="C:cytoplasm"/>
    <property type="evidence" value="ECO:0007669"/>
    <property type="project" value="UniProtKB-ARBA"/>
</dbReference>
<dbReference type="Gene3D" id="3.40.30.10">
    <property type="entry name" value="Glutaredoxin"/>
    <property type="match status" value="1"/>
</dbReference>
<dbReference type="CDD" id="cd03192">
    <property type="entry name" value="GST_C_Sigma_like"/>
    <property type="match status" value="1"/>
</dbReference>
<evidence type="ECO:0000256" key="4">
    <source>
        <dbReference type="ARBA" id="ARBA00047960"/>
    </source>
</evidence>
<dbReference type="InterPro" id="IPR004046">
    <property type="entry name" value="GST_C"/>
</dbReference>
<dbReference type="InterPro" id="IPR050213">
    <property type="entry name" value="GST_superfamily"/>
</dbReference>
<comment type="catalytic activity">
    <reaction evidence="4">
        <text>RX + glutathione = an S-substituted glutathione + a halide anion + H(+)</text>
        <dbReference type="Rhea" id="RHEA:16437"/>
        <dbReference type="ChEBI" id="CHEBI:15378"/>
        <dbReference type="ChEBI" id="CHEBI:16042"/>
        <dbReference type="ChEBI" id="CHEBI:17792"/>
        <dbReference type="ChEBI" id="CHEBI:57925"/>
        <dbReference type="ChEBI" id="CHEBI:90779"/>
        <dbReference type="EC" id="2.5.1.18"/>
    </reaction>
</comment>
<comment type="similarity">
    <text evidence="3">Belongs to the GST superfamily. Sigma family.</text>
</comment>
<feature type="domain" description="GST C-terminal" evidence="7">
    <location>
        <begin position="54"/>
        <end position="174"/>
    </location>
</feature>
<reference evidence="8" key="1">
    <citation type="submission" date="2023-10" db="EMBL/GenBank/DDBJ databases">
        <title>Genome assembly of Pristionchus species.</title>
        <authorList>
            <person name="Yoshida K."/>
            <person name="Sommer R.J."/>
        </authorList>
    </citation>
    <scope>NUCLEOTIDE SEQUENCE</scope>
    <source>
        <strain evidence="8">RS5133</strain>
    </source>
</reference>